<sequence>MRRWLLISMAVFTQFQLRSQTLGGSTVFNFLKLPNAPQLTALGGINISQITNDIGLAYNNPALLRNNMHTQTQLSFNSLKGGLQQYHLMAGYHHEAINTDFALGVQFMNYGSVPKTDLSGNINGEFRPVDYVVQASASRQYMNKWHYGASFKFIHSSYGIYRSSGLALDIGISYYDSASLWQASFVAKNMGAQLTVYAGSEKEELPFDLQLGISKRLANAPLQFSITAWHLQRFDIRYEDTAFNEENGFEQNGKGKDFFLDKLFRHVVIGAQCYVTDKIELSLGYNHMRRKELNAGTQGNGLNGFSLGVGALFKKLQIRYARSWFQRNIAFNQFGLSLRMNDYLGTGK</sequence>
<keyword evidence="2" id="KW-1185">Reference proteome</keyword>
<reference evidence="1 2" key="1">
    <citation type="submission" date="2019-02" db="EMBL/GenBank/DDBJ databases">
        <title>Genomic Encyclopedia of Type Strains, Phase IV (KMG-IV): sequencing the most valuable type-strain genomes for metagenomic binning, comparative biology and taxonomic classification.</title>
        <authorList>
            <person name="Goeker M."/>
        </authorList>
    </citation>
    <scope>NUCLEOTIDE SEQUENCE [LARGE SCALE GENOMIC DNA]</scope>
    <source>
        <strain evidence="1 2">DSM 18116</strain>
    </source>
</reference>
<evidence type="ECO:0008006" key="3">
    <source>
        <dbReference type="Google" id="ProtNLM"/>
    </source>
</evidence>
<dbReference type="SUPFAM" id="SSF56935">
    <property type="entry name" value="Porins"/>
    <property type="match status" value="1"/>
</dbReference>
<dbReference type="Proteomes" id="UP000293874">
    <property type="component" value="Unassembled WGS sequence"/>
</dbReference>
<accession>A0A4Q7MBD2</accession>
<dbReference type="RefSeq" id="WP_130544309.1">
    <property type="nucleotide sequence ID" value="NZ_SGXA01000006.1"/>
</dbReference>
<protein>
    <recommendedName>
        <fullName evidence="3">Type IX secretion system protein PorQ</fullName>
    </recommendedName>
</protein>
<dbReference type="NCBIfam" id="NF033711">
    <property type="entry name" value="T9SS_PorQ"/>
    <property type="match status" value="1"/>
</dbReference>
<dbReference type="NCBIfam" id="NF033709">
    <property type="entry name" value="PorV_fam"/>
    <property type="match status" value="1"/>
</dbReference>
<dbReference type="EMBL" id="SGXA01000006">
    <property type="protein sequence ID" value="RZS65071.1"/>
    <property type="molecule type" value="Genomic_DNA"/>
</dbReference>
<name>A0A4Q7MBD2_9BACT</name>
<evidence type="ECO:0000313" key="1">
    <source>
        <dbReference type="EMBL" id="RZS65071.1"/>
    </source>
</evidence>
<comment type="caution">
    <text evidence="1">The sequence shown here is derived from an EMBL/GenBank/DDBJ whole genome shotgun (WGS) entry which is preliminary data.</text>
</comment>
<dbReference type="AlphaFoldDB" id="A0A4Q7MBD2"/>
<gene>
    <name evidence="1" type="ORF">EV199_5825</name>
</gene>
<proteinExistence type="predicted"/>
<evidence type="ECO:0000313" key="2">
    <source>
        <dbReference type="Proteomes" id="UP000293874"/>
    </source>
</evidence>
<organism evidence="1 2">
    <name type="scientific">Pseudobacter ginsenosidimutans</name>
    <dbReference type="NCBI Taxonomy" id="661488"/>
    <lineage>
        <taxon>Bacteria</taxon>
        <taxon>Pseudomonadati</taxon>
        <taxon>Bacteroidota</taxon>
        <taxon>Chitinophagia</taxon>
        <taxon>Chitinophagales</taxon>
        <taxon>Chitinophagaceae</taxon>
        <taxon>Pseudobacter</taxon>
    </lineage>
</organism>